<dbReference type="Proteomes" id="UP000199006">
    <property type="component" value="Unassembled WGS sequence"/>
</dbReference>
<dbReference type="InterPro" id="IPR051599">
    <property type="entry name" value="Cell_Envelope_Assoc"/>
</dbReference>
<keyword evidence="1" id="KW-0812">Transmembrane</keyword>
<feature type="transmembrane region" description="Helical" evidence="1">
    <location>
        <begin position="6"/>
        <end position="31"/>
    </location>
</feature>
<name>A0A1I4G024_9FIRM</name>
<dbReference type="InterPro" id="IPR003848">
    <property type="entry name" value="DUF218"/>
</dbReference>
<evidence type="ECO:0000313" key="3">
    <source>
        <dbReference type="EMBL" id="SFL23374.1"/>
    </source>
</evidence>
<dbReference type="GO" id="GO:0043164">
    <property type="term" value="P:Gram-negative-bacterium-type cell wall biogenesis"/>
    <property type="evidence" value="ECO:0007669"/>
    <property type="project" value="TreeGrafter"/>
</dbReference>
<dbReference type="STRING" id="29563.SAMN02983006_00578"/>
<dbReference type="AlphaFoldDB" id="A0A1I4G024"/>
<sequence>MLALEKLIAAFVLPPGLFILISLVILIYLFWTQAGSKLIKLLALLLFFTLFFLSTAWGVKILLLPLENYGAAISKPVSSAYPLVVLGSGINYNNSGAELSLHSRQRLSKAFILQQQLKSKIIYSGGIALDQSQISEAEVAADFLASLGLDNKDYIAETKARTTFENAFYLKQWLTKKQVGQFYLLTSAYHMMRSAAVFRSLDLNFIPVQTGFIYNHKFGWLDYLPNQKALNVNLIALHEWLGIIWYYLQGRI</sequence>
<protein>
    <submittedName>
        <fullName evidence="3">Uncharacterized SAM-binding protein YcdF, DUF218 family</fullName>
    </submittedName>
</protein>
<dbReference type="PANTHER" id="PTHR30336">
    <property type="entry name" value="INNER MEMBRANE PROTEIN, PROBABLE PERMEASE"/>
    <property type="match status" value="1"/>
</dbReference>
<dbReference type="InterPro" id="IPR014729">
    <property type="entry name" value="Rossmann-like_a/b/a_fold"/>
</dbReference>
<evidence type="ECO:0000313" key="4">
    <source>
        <dbReference type="Proteomes" id="UP000199006"/>
    </source>
</evidence>
<dbReference type="GO" id="GO:0000270">
    <property type="term" value="P:peptidoglycan metabolic process"/>
    <property type="evidence" value="ECO:0007669"/>
    <property type="project" value="TreeGrafter"/>
</dbReference>
<reference evidence="3 4" key="1">
    <citation type="submission" date="2016-10" db="EMBL/GenBank/DDBJ databases">
        <authorList>
            <person name="de Groot N.N."/>
        </authorList>
    </citation>
    <scope>NUCLEOTIDE SEQUENCE [LARGE SCALE GENOMIC DNA]</scope>
    <source>
        <strain evidence="3 4">ATCC 51327</strain>
    </source>
</reference>
<dbReference type="CDD" id="cd06259">
    <property type="entry name" value="YdcF-like"/>
    <property type="match status" value="1"/>
</dbReference>
<dbReference type="Pfam" id="PF02698">
    <property type="entry name" value="DUF218"/>
    <property type="match status" value="1"/>
</dbReference>
<dbReference type="RefSeq" id="WP_089859394.1">
    <property type="nucleotide sequence ID" value="NZ_FOTI01000004.1"/>
</dbReference>
<dbReference type="OrthoDB" id="9782395at2"/>
<feature type="transmembrane region" description="Helical" evidence="1">
    <location>
        <begin position="38"/>
        <end position="59"/>
    </location>
</feature>
<keyword evidence="4" id="KW-1185">Reference proteome</keyword>
<keyword evidence="1" id="KW-1133">Transmembrane helix</keyword>
<organism evidence="3 4">
    <name type="scientific">Halanaerobium salsuginis</name>
    <dbReference type="NCBI Taxonomy" id="29563"/>
    <lineage>
        <taxon>Bacteria</taxon>
        <taxon>Bacillati</taxon>
        <taxon>Bacillota</taxon>
        <taxon>Clostridia</taxon>
        <taxon>Halanaerobiales</taxon>
        <taxon>Halanaerobiaceae</taxon>
        <taxon>Halanaerobium</taxon>
    </lineage>
</organism>
<gene>
    <name evidence="3" type="ORF">SAMN02983006_00578</name>
</gene>
<proteinExistence type="predicted"/>
<dbReference type="PANTHER" id="PTHR30336:SF4">
    <property type="entry name" value="ENVELOPE BIOGENESIS FACTOR ELYC"/>
    <property type="match status" value="1"/>
</dbReference>
<accession>A0A1I4G024</accession>
<dbReference type="Gene3D" id="3.40.50.620">
    <property type="entry name" value="HUPs"/>
    <property type="match status" value="1"/>
</dbReference>
<dbReference type="EMBL" id="FOTI01000004">
    <property type="protein sequence ID" value="SFL23374.1"/>
    <property type="molecule type" value="Genomic_DNA"/>
</dbReference>
<keyword evidence="1" id="KW-0472">Membrane</keyword>
<evidence type="ECO:0000259" key="2">
    <source>
        <dbReference type="Pfam" id="PF02698"/>
    </source>
</evidence>
<dbReference type="GO" id="GO:0005886">
    <property type="term" value="C:plasma membrane"/>
    <property type="evidence" value="ECO:0007669"/>
    <property type="project" value="TreeGrafter"/>
</dbReference>
<evidence type="ECO:0000256" key="1">
    <source>
        <dbReference type="SAM" id="Phobius"/>
    </source>
</evidence>
<feature type="domain" description="DUF218" evidence="2">
    <location>
        <begin position="84"/>
        <end position="242"/>
    </location>
</feature>